<organism evidence="1 2">
    <name type="scientific">Pseudomonas germanica</name>
    <dbReference type="NCBI Taxonomy" id="2815720"/>
    <lineage>
        <taxon>Bacteria</taxon>
        <taxon>Pseudomonadati</taxon>
        <taxon>Pseudomonadota</taxon>
        <taxon>Gammaproteobacteria</taxon>
        <taxon>Pseudomonadales</taxon>
        <taxon>Pseudomonadaceae</taxon>
        <taxon>Pseudomonas</taxon>
    </lineage>
</organism>
<keyword evidence="2" id="KW-1185">Reference proteome</keyword>
<reference evidence="1 2" key="1">
    <citation type="journal article" date="2022" name="Int. J. Syst. Evol. Microbiol.">
        <title>Pseudomonas germanica sp. nov., isolated from Iris germanica rhizomes.</title>
        <authorList>
            <person name="Atanasov K.E."/>
            <person name="Galbis D.M."/>
            <person name="Gallego J."/>
            <person name="Serpico A."/>
            <person name="Bosch M."/>
            <person name="Altabella T."/>
            <person name="Ferrer A."/>
        </authorList>
    </citation>
    <scope>NUCLEOTIDE SEQUENCE [LARGE SCALE GENOMIC DNA]</scope>
    <source>
        <strain evidence="1 2">FIT28</strain>
    </source>
</reference>
<dbReference type="EMBL" id="CP071586">
    <property type="protein sequence ID" value="QYY84037.1"/>
    <property type="molecule type" value="Genomic_DNA"/>
</dbReference>
<evidence type="ECO:0000313" key="1">
    <source>
        <dbReference type="EMBL" id="QYY84037.1"/>
    </source>
</evidence>
<sequence length="116" mass="13537">MATKARFFKVIVRDGNGSHISFEAAHSEADLRNSITPLLSPYQNLESIQHLGFRLVDTNPDEENDAVEFSVQMKSGGRWYCRKDDFSYPHLLQQFAKNVQNINDFYEERDAERYME</sequence>
<dbReference type="RefSeq" id="WP_220558480.1">
    <property type="nucleotide sequence ID" value="NZ_CP071586.1"/>
</dbReference>
<evidence type="ECO:0000313" key="2">
    <source>
        <dbReference type="Proteomes" id="UP000824588"/>
    </source>
</evidence>
<proteinExistence type="predicted"/>
<protein>
    <submittedName>
        <fullName evidence="1">Uncharacterized protein</fullName>
    </submittedName>
</protein>
<name>A0ABX8YXG6_9PSED</name>
<dbReference type="Proteomes" id="UP000824588">
    <property type="component" value="Chromosome"/>
</dbReference>
<accession>A0ABX8YXG6</accession>
<gene>
    <name evidence="1" type="ORF">J0G10_11535</name>
</gene>